<keyword evidence="4" id="KW-0862">Zinc</keyword>
<dbReference type="GO" id="GO:0000977">
    <property type="term" value="F:RNA polymerase II transcription regulatory region sequence-specific DNA binding"/>
    <property type="evidence" value="ECO:0007669"/>
    <property type="project" value="TreeGrafter"/>
</dbReference>
<name>A0A8B9BZK2_9AVES</name>
<accession>A0A8B9BZK2</accession>
<dbReference type="Gene3D" id="6.10.140.140">
    <property type="match status" value="1"/>
</dbReference>
<keyword evidence="3 5" id="KW-0863">Zinc-finger</keyword>
<evidence type="ECO:0000256" key="4">
    <source>
        <dbReference type="ARBA" id="ARBA00022833"/>
    </source>
</evidence>
<dbReference type="InterPro" id="IPR036051">
    <property type="entry name" value="KRAB_dom_sf"/>
</dbReference>
<evidence type="ECO:0008006" key="12">
    <source>
        <dbReference type="Google" id="ProtNLM"/>
    </source>
</evidence>
<dbReference type="PROSITE" id="PS00028">
    <property type="entry name" value="ZINC_FINGER_C2H2_1"/>
    <property type="match status" value="5"/>
</dbReference>
<dbReference type="GeneTree" id="ENSGT00940000161885"/>
<feature type="region of interest" description="Disordered" evidence="6">
    <location>
        <begin position="618"/>
        <end position="643"/>
    </location>
</feature>
<evidence type="ECO:0000256" key="3">
    <source>
        <dbReference type="ARBA" id="ARBA00022771"/>
    </source>
</evidence>
<evidence type="ECO:0000256" key="2">
    <source>
        <dbReference type="ARBA" id="ARBA00022737"/>
    </source>
</evidence>
<dbReference type="PROSITE" id="PS50157">
    <property type="entry name" value="ZINC_FINGER_C2H2_2"/>
    <property type="match status" value="5"/>
</dbReference>
<feature type="region of interest" description="Disordered" evidence="6">
    <location>
        <begin position="1"/>
        <end position="44"/>
    </location>
</feature>
<dbReference type="AlphaFoldDB" id="A0A8B9BZK2"/>
<dbReference type="Pfam" id="PF01352">
    <property type="entry name" value="KRAB"/>
    <property type="match status" value="1"/>
</dbReference>
<evidence type="ECO:0000313" key="11">
    <source>
        <dbReference type="Proteomes" id="UP000694426"/>
    </source>
</evidence>
<dbReference type="GO" id="GO:0008270">
    <property type="term" value="F:zinc ion binding"/>
    <property type="evidence" value="ECO:0007669"/>
    <property type="project" value="UniProtKB-KW"/>
</dbReference>
<dbReference type="CDD" id="cd07765">
    <property type="entry name" value="KRAB_A-box"/>
    <property type="match status" value="1"/>
</dbReference>
<evidence type="ECO:0000256" key="1">
    <source>
        <dbReference type="ARBA" id="ARBA00022723"/>
    </source>
</evidence>
<feature type="compositionally biased region" description="Pro residues" evidence="6">
    <location>
        <begin position="630"/>
        <end position="643"/>
    </location>
</feature>
<evidence type="ECO:0000259" key="7">
    <source>
        <dbReference type="PROSITE" id="PS50157"/>
    </source>
</evidence>
<keyword evidence="11" id="KW-1185">Reference proteome</keyword>
<evidence type="ECO:0000256" key="6">
    <source>
        <dbReference type="SAM" id="MobiDB-lite"/>
    </source>
</evidence>
<dbReference type="GO" id="GO:0005634">
    <property type="term" value="C:nucleus"/>
    <property type="evidence" value="ECO:0007669"/>
    <property type="project" value="TreeGrafter"/>
</dbReference>
<dbReference type="SMART" id="SM00355">
    <property type="entry name" value="ZnF_C2H2"/>
    <property type="match status" value="5"/>
</dbReference>
<dbReference type="PROSITE" id="PS50806">
    <property type="entry name" value="KRAB_RELATED"/>
    <property type="match status" value="1"/>
</dbReference>
<dbReference type="SMART" id="SM00349">
    <property type="entry name" value="KRAB"/>
    <property type="match status" value="1"/>
</dbReference>
<dbReference type="InterPro" id="IPR001909">
    <property type="entry name" value="KRAB"/>
</dbReference>
<dbReference type="Ensembl" id="ENSABRT00000016174.1">
    <property type="protein sequence ID" value="ENSABRP00000011299.1"/>
    <property type="gene ID" value="ENSABRG00000010134.1"/>
</dbReference>
<feature type="compositionally biased region" description="Low complexity" evidence="6">
    <location>
        <begin position="465"/>
        <end position="485"/>
    </location>
</feature>
<feature type="domain" description="C2H2-type" evidence="7">
    <location>
        <begin position="575"/>
        <end position="602"/>
    </location>
</feature>
<feature type="region of interest" description="Disordered" evidence="6">
    <location>
        <begin position="464"/>
        <end position="486"/>
    </location>
</feature>
<dbReference type="InterPro" id="IPR036236">
    <property type="entry name" value="Znf_C2H2_sf"/>
</dbReference>
<organism evidence="10 11">
    <name type="scientific">Anser brachyrhynchus</name>
    <name type="common">Pink-footed goose</name>
    <dbReference type="NCBI Taxonomy" id="132585"/>
    <lineage>
        <taxon>Eukaryota</taxon>
        <taxon>Metazoa</taxon>
        <taxon>Chordata</taxon>
        <taxon>Craniata</taxon>
        <taxon>Vertebrata</taxon>
        <taxon>Euteleostomi</taxon>
        <taxon>Archelosauria</taxon>
        <taxon>Archosauria</taxon>
        <taxon>Dinosauria</taxon>
        <taxon>Saurischia</taxon>
        <taxon>Theropoda</taxon>
        <taxon>Coelurosauria</taxon>
        <taxon>Aves</taxon>
        <taxon>Neognathae</taxon>
        <taxon>Galloanserae</taxon>
        <taxon>Anseriformes</taxon>
        <taxon>Anatidae</taxon>
        <taxon>Anserinae</taxon>
        <taxon>Anser</taxon>
    </lineage>
</organism>
<evidence type="ECO:0000259" key="9">
    <source>
        <dbReference type="PROSITE" id="PS50806"/>
    </source>
</evidence>
<dbReference type="PANTHER" id="PTHR24381">
    <property type="entry name" value="ZINC FINGER PROTEIN"/>
    <property type="match status" value="1"/>
</dbReference>
<evidence type="ECO:0000259" key="8">
    <source>
        <dbReference type="PROSITE" id="PS50805"/>
    </source>
</evidence>
<dbReference type="SUPFAM" id="SSF57997">
    <property type="entry name" value="Tropomyosin"/>
    <property type="match status" value="1"/>
</dbReference>
<sequence length="643" mass="69811">MELVATSRHPQVLSSSGAAIPGTGKAHGGSRRWSQPRAPPTLGPRLPVQVQEWNVEPPHLMPLQPPLLPERAHVREAQLHSAEASLWTVVATVQAMERKIDLLATRLLSLEGRSGTAEKKLLDCEKTAMEFGNQLESKWAVLGTLIQEYGLLQRRLENVENLLKNRNFWVLRLPPGPRGEVPKVPVTFVDIAVYFSAEEWKNLEEWQKELYNNLVKENYESLISLGKHPFLPLSWRPGAFGTVSPPAPRPAVTGRARPPLRPRAVSPRADAALARSDTQPRLERGEVPCVPEQRDLEPRELPADACAGEASARAAPRGGSARLCSGCGPESPSPSFPAGADALITAHDFLSWIKQEEEPCVREPWELHQGPHRPHGSGLGCGCCPPAWGRPRSPAAADCSLFPPAAGEGLMVKTEERCPRAEPPEEVLPGASAELLFPGSGFGSPEGQAAVAGGALPAQHRLGKALGAEPGPGAEPGGVPAAAAPSEERPHGCAECGKSFSGKKSLRIHQRSHAAERPYPCAECGKSFNCHSGLVRHQMIHRGERPYKCAECGKCYSRKEHLQNHQRLHTGERPFVCAACGKSFIRKQNLLKHQRIHTGERPYQCPACGRSFRYKESLKDHQRVHGAEAGPPPLPPPGLPPGD</sequence>
<proteinExistence type="predicted"/>
<feature type="domain" description="KRAB-related" evidence="9">
    <location>
        <begin position="183"/>
        <end position="247"/>
    </location>
</feature>
<evidence type="ECO:0000313" key="10">
    <source>
        <dbReference type="Ensembl" id="ENSABRP00000011299.1"/>
    </source>
</evidence>
<reference evidence="10" key="1">
    <citation type="submission" date="2025-08" db="UniProtKB">
        <authorList>
            <consortium name="Ensembl"/>
        </authorList>
    </citation>
    <scope>IDENTIFICATION</scope>
</reference>
<feature type="domain" description="C2H2-type" evidence="7">
    <location>
        <begin position="547"/>
        <end position="574"/>
    </location>
</feature>
<dbReference type="SUPFAM" id="SSF57667">
    <property type="entry name" value="beta-beta-alpha zinc fingers"/>
    <property type="match status" value="3"/>
</dbReference>
<dbReference type="Gene3D" id="3.30.160.60">
    <property type="entry name" value="Classic Zinc Finger"/>
    <property type="match status" value="5"/>
</dbReference>
<protein>
    <recommendedName>
        <fullName evidence="12">Zinc finger protein 282</fullName>
    </recommendedName>
</protein>
<feature type="domain" description="C2H2-type" evidence="7">
    <location>
        <begin position="603"/>
        <end position="630"/>
    </location>
</feature>
<feature type="domain" description="C2H2-type" evidence="7">
    <location>
        <begin position="519"/>
        <end position="546"/>
    </location>
</feature>
<keyword evidence="2" id="KW-0677">Repeat</keyword>
<evidence type="ECO:0000256" key="5">
    <source>
        <dbReference type="PROSITE-ProRule" id="PRU00042"/>
    </source>
</evidence>
<dbReference type="InterPro" id="IPR003655">
    <property type="entry name" value="aKRAB"/>
</dbReference>
<dbReference type="PROSITE" id="PS50805">
    <property type="entry name" value="KRAB"/>
    <property type="match status" value="1"/>
</dbReference>
<dbReference type="InterPro" id="IPR013087">
    <property type="entry name" value="Znf_C2H2_type"/>
</dbReference>
<reference evidence="10" key="2">
    <citation type="submission" date="2025-09" db="UniProtKB">
        <authorList>
            <consortium name="Ensembl"/>
        </authorList>
    </citation>
    <scope>IDENTIFICATION</scope>
</reference>
<dbReference type="Pfam" id="PF00096">
    <property type="entry name" value="zf-C2H2"/>
    <property type="match status" value="5"/>
</dbReference>
<feature type="compositionally biased region" description="Polar residues" evidence="6">
    <location>
        <begin position="8"/>
        <end position="17"/>
    </location>
</feature>
<dbReference type="SUPFAM" id="SSF109640">
    <property type="entry name" value="KRAB domain (Kruppel-associated box)"/>
    <property type="match status" value="1"/>
</dbReference>
<feature type="domain" description="KRAB" evidence="8">
    <location>
        <begin position="186"/>
        <end position="301"/>
    </location>
</feature>
<keyword evidence="1" id="KW-0479">Metal-binding</keyword>
<feature type="domain" description="C2H2-type" evidence="7">
    <location>
        <begin position="491"/>
        <end position="518"/>
    </location>
</feature>
<feature type="region of interest" description="Disordered" evidence="6">
    <location>
        <begin position="244"/>
        <end position="281"/>
    </location>
</feature>
<dbReference type="GO" id="GO:0000981">
    <property type="term" value="F:DNA-binding transcription factor activity, RNA polymerase II-specific"/>
    <property type="evidence" value="ECO:0007669"/>
    <property type="project" value="TreeGrafter"/>
</dbReference>
<dbReference type="Proteomes" id="UP000694426">
    <property type="component" value="Unplaced"/>
</dbReference>
<dbReference type="PANTHER" id="PTHR24381:SF269">
    <property type="entry name" value="ZINC FINGER PROTEIN 398"/>
    <property type="match status" value="1"/>
</dbReference>